<dbReference type="Gene3D" id="2.120.10.30">
    <property type="entry name" value="TolB, C-terminal domain"/>
    <property type="match status" value="1"/>
</dbReference>
<dbReference type="PANTHER" id="PTHR19328:SF75">
    <property type="entry name" value="ALDOSE SUGAR DEHYDROGENASE YLII"/>
    <property type="match status" value="1"/>
</dbReference>
<gene>
    <name evidence="3" type="ORF">Gocc_2842</name>
</gene>
<feature type="signal peptide" evidence="1">
    <location>
        <begin position="1"/>
        <end position="22"/>
    </location>
</feature>
<sequence>MRVTGLLAAVLVLLAGAGSADGQPSALRLQKVLSGLDAPVYVTAPRSEPGRLYVVERGGTVRVVERGRLRRTPFLDISAQVRAGGEQGLLGLAFAPDYATSRLLVVDYTDRDGNSRIVRYRSDGVRAVPDSARRLLLVRQPYPNHNGGMVAYGRDGKLYVGFGDGGSAGDPENRAQSMRTLLGKIVRLDPARPGARPLIVALGLRNPWRFSFDRANGDLYIGDVGQDAIEEVDHVAWPWNGLLNFGWDVYEGRSSFEPKPLGPGRLVQPVAQYSHARGCSITGGYVYRGTAVPSARGRYFYGDYCSGTIWSLTIAGAGARQVRREPISLEGLSSFGEDAAGELYAVSADSGTLFRLAS</sequence>
<reference evidence="4" key="2">
    <citation type="journal article" date="2019" name="MicrobiologyOpen">
        <title>High-quality draft genome sequence of Gaiella occulta isolated from a 150 meter deep mineral water borehole and comparison with the genome sequences of other deep-branching lineages of the phylum Actinobacteria.</title>
        <authorList>
            <person name="Severino R."/>
            <person name="Froufe H.J.C."/>
            <person name="Barroso C."/>
            <person name="Albuquerque L."/>
            <person name="Lobo-da-Cunha A."/>
            <person name="da Costa M.S."/>
            <person name="Egas C."/>
        </authorList>
    </citation>
    <scope>NUCLEOTIDE SEQUENCE [LARGE SCALE GENOMIC DNA]</scope>
    <source>
        <strain evidence="4">F2-233</strain>
    </source>
</reference>
<proteinExistence type="predicted"/>
<dbReference type="InterPro" id="IPR011042">
    <property type="entry name" value="6-blade_b-propeller_TolB-like"/>
</dbReference>
<dbReference type="AlphaFoldDB" id="A0A7M2YTS6"/>
<dbReference type="PANTHER" id="PTHR19328">
    <property type="entry name" value="HEDGEHOG-INTERACTING PROTEIN"/>
    <property type="match status" value="1"/>
</dbReference>
<dbReference type="RefSeq" id="WP_220150650.1">
    <property type="nucleotide sequence ID" value="NZ_QQZY01000009.1"/>
</dbReference>
<dbReference type="EMBL" id="QQZY01000009">
    <property type="protein sequence ID" value="RDI73486.1"/>
    <property type="molecule type" value="Genomic_DNA"/>
</dbReference>
<keyword evidence="4" id="KW-1185">Reference proteome</keyword>
<evidence type="ECO:0000313" key="3">
    <source>
        <dbReference type="EMBL" id="RDI73486.1"/>
    </source>
</evidence>
<dbReference type="InterPro" id="IPR012938">
    <property type="entry name" value="Glc/Sorbosone_DH"/>
</dbReference>
<feature type="domain" description="Glucose/Sorbosone dehydrogenase" evidence="2">
    <location>
        <begin position="50"/>
        <end position="347"/>
    </location>
</feature>
<dbReference type="Proteomes" id="UP000254134">
    <property type="component" value="Unassembled WGS sequence"/>
</dbReference>
<accession>A0A7M2YTS6</accession>
<organism evidence="3 4">
    <name type="scientific">Gaiella occulta</name>
    <dbReference type="NCBI Taxonomy" id="1002870"/>
    <lineage>
        <taxon>Bacteria</taxon>
        <taxon>Bacillati</taxon>
        <taxon>Actinomycetota</taxon>
        <taxon>Thermoleophilia</taxon>
        <taxon>Gaiellales</taxon>
        <taxon>Gaiellaceae</taxon>
        <taxon>Gaiella</taxon>
    </lineage>
</organism>
<dbReference type="SUPFAM" id="SSF50952">
    <property type="entry name" value="Soluble quinoprotein glucose dehydrogenase"/>
    <property type="match status" value="1"/>
</dbReference>
<keyword evidence="1" id="KW-0732">Signal</keyword>
<dbReference type="InterPro" id="IPR011041">
    <property type="entry name" value="Quinoprot_gluc/sorb_DH_b-prop"/>
</dbReference>
<dbReference type="Pfam" id="PF07995">
    <property type="entry name" value="GSDH"/>
    <property type="match status" value="1"/>
</dbReference>
<protein>
    <submittedName>
        <fullName evidence="3">Glucose/sorbosone dehydrogenase</fullName>
    </submittedName>
</protein>
<evidence type="ECO:0000313" key="4">
    <source>
        <dbReference type="Proteomes" id="UP000254134"/>
    </source>
</evidence>
<reference evidence="3 4" key="1">
    <citation type="submission" date="2018-07" db="EMBL/GenBank/DDBJ databases">
        <title>High-quality-draft genome sequence of Gaiella occulta.</title>
        <authorList>
            <person name="Severino R."/>
            <person name="Froufe H.J.C."/>
            <person name="Rainey F.A."/>
            <person name="Barroso C."/>
            <person name="Albuquerque L."/>
            <person name="Lobo-Da-Cunha A."/>
            <person name="Da Costa M.S."/>
            <person name="Egas C."/>
        </authorList>
    </citation>
    <scope>NUCLEOTIDE SEQUENCE [LARGE SCALE GENOMIC DNA]</scope>
    <source>
        <strain evidence="3 4">F2-233</strain>
    </source>
</reference>
<name>A0A7M2YTS6_9ACTN</name>
<comment type="caution">
    <text evidence="3">The sequence shown here is derived from an EMBL/GenBank/DDBJ whole genome shotgun (WGS) entry which is preliminary data.</text>
</comment>
<feature type="chain" id="PRO_5039679097" evidence="1">
    <location>
        <begin position="23"/>
        <end position="358"/>
    </location>
</feature>
<evidence type="ECO:0000256" key="1">
    <source>
        <dbReference type="SAM" id="SignalP"/>
    </source>
</evidence>
<evidence type="ECO:0000259" key="2">
    <source>
        <dbReference type="Pfam" id="PF07995"/>
    </source>
</evidence>